<dbReference type="InterPro" id="IPR010065">
    <property type="entry name" value="AA_ABC_transptr_permease_3TM"/>
</dbReference>
<dbReference type="Gene3D" id="1.10.3720.10">
    <property type="entry name" value="MetI-like"/>
    <property type="match status" value="1"/>
</dbReference>
<feature type="domain" description="ABC transmembrane type-1" evidence="9">
    <location>
        <begin position="20"/>
        <end position="208"/>
    </location>
</feature>
<dbReference type="SUPFAM" id="SSF161098">
    <property type="entry name" value="MetI-like"/>
    <property type="match status" value="1"/>
</dbReference>
<dbReference type="PANTHER" id="PTHR30614:SF35">
    <property type="entry name" value="ABC TRANSPORTER PERMEASE PROTEIN"/>
    <property type="match status" value="1"/>
</dbReference>
<dbReference type="InterPro" id="IPR000515">
    <property type="entry name" value="MetI-like"/>
</dbReference>
<dbReference type="Pfam" id="PF00528">
    <property type="entry name" value="BPD_transp_1"/>
    <property type="match status" value="1"/>
</dbReference>
<dbReference type="EMBL" id="NMRN01000007">
    <property type="protein sequence ID" value="PAS94492.1"/>
    <property type="molecule type" value="Genomic_DNA"/>
</dbReference>
<evidence type="ECO:0000256" key="8">
    <source>
        <dbReference type="RuleBase" id="RU363032"/>
    </source>
</evidence>
<evidence type="ECO:0000256" key="4">
    <source>
        <dbReference type="ARBA" id="ARBA00022475"/>
    </source>
</evidence>
<evidence type="ECO:0000256" key="3">
    <source>
        <dbReference type="ARBA" id="ARBA00022448"/>
    </source>
</evidence>
<reference evidence="11 12" key="2">
    <citation type="submission" date="2017-07" db="EMBL/GenBank/DDBJ databases">
        <title>Candidatus Dactylopiibacterium carminicum, a nitrogen-fixing symbiont of the cochineal insect Dactylopius coccus and Dactylopius opuntiae (Hemiptera: Coccoidea: Dactylopiidae).</title>
        <authorList>
            <person name="Vera A."/>
        </authorList>
    </citation>
    <scope>NUCLEOTIDE SEQUENCE [LARGE SCALE GENOMIC DNA]</scope>
    <source>
        <strain evidence="11 12">NFDCM</strain>
    </source>
</reference>
<accession>A0A272EWL1</accession>
<dbReference type="Proteomes" id="UP000623509">
    <property type="component" value="Unassembled WGS sequence"/>
</dbReference>
<dbReference type="GO" id="GO:0006865">
    <property type="term" value="P:amino acid transport"/>
    <property type="evidence" value="ECO:0007669"/>
    <property type="project" value="TreeGrafter"/>
</dbReference>
<proteinExistence type="inferred from homology"/>
<evidence type="ECO:0000256" key="6">
    <source>
        <dbReference type="ARBA" id="ARBA00022989"/>
    </source>
</evidence>
<dbReference type="EMBL" id="MDUX01000113">
    <property type="protein sequence ID" value="KAF7597679.1"/>
    <property type="molecule type" value="Genomic_DNA"/>
</dbReference>
<dbReference type="RefSeq" id="WP_095526069.1">
    <property type="nucleotide sequence ID" value="NZ_MDUX01000113.1"/>
</dbReference>
<dbReference type="InterPro" id="IPR043429">
    <property type="entry name" value="ArtM/GltK/GlnP/TcyL/YhdX-like"/>
</dbReference>
<dbReference type="OrthoDB" id="6580405at2"/>
<gene>
    <name evidence="10" type="ORF">BGI27_17495</name>
    <name evidence="11" type="ORF">CGU29_04090</name>
</gene>
<evidence type="ECO:0000313" key="11">
    <source>
        <dbReference type="EMBL" id="PAS94492.1"/>
    </source>
</evidence>
<name>A0A272EWL1_9RHOO</name>
<reference evidence="10 13" key="1">
    <citation type="submission" date="2016-08" db="EMBL/GenBank/DDBJ databases">
        <title>Candidatus Dactylopiibacterium carminicum genome sequence.</title>
        <authorList>
            <person name="Ramirez-Puebla S.T."/>
            <person name="Ormeno-Orrillo E."/>
            <person name="Vera-Ponce De Leon A."/>
            <person name="Luis L."/>
            <person name="Sanchez-Flores A."/>
            <person name="Monica R."/>
            <person name="Martinez-Romero E."/>
        </authorList>
    </citation>
    <scope>NUCLEOTIDE SEQUENCE [LARGE SCALE GENOMIC DNA]</scope>
    <source>
        <strain evidence="10">END1</strain>
    </source>
</reference>
<protein>
    <submittedName>
        <fullName evidence="10 11">Amino acid ABC transporter permease</fullName>
    </submittedName>
</protein>
<evidence type="ECO:0000313" key="10">
    <source>
        <dbReference type="EMBL" id="KAF7597679.1"/>
    </source>
</evidence>
<comment type="similarity">
    <text evidence="2">Belongs to the binding-protein-dependent transport system permease family. HisMQ subfamily.</text>
</comment>
<evidence type="ECO:0000313" key="13">
    <source>
        <dbReference type="Proteomes" id="UP000623509"/>
    </source>
</evidence>
<evidence type="ECO:0000256" key="2">
    <source>
        <dbReference type="ARBA" id="ARBA00010072"/>
    </source>
</evidence>
<evidence type="ECO:0000256" key="7">
    <source>
        <dbReference type="ARBA" id="ARBA00023136"/>
    </source>
</evidence>
<evidence type="ECO:0000259" key="9">
    <source>
        <dbReference type="PROSITE" id="PS50928"/>
    </source>
</evidence>
<dbReference type="InterPro" id="IPR035906">
    <property type="entry name" value="MetI-like_sf"/>
</dbReference>
<dbReference type="Proteomes" id="UP000216107">
    <property type="component" value="Unassembled WGS sequence"/>
</dbReference>
<dbReference type="GO" id="GO:0043190">
    <property type="term" value="C:ATP-binding cassette (ABC) transporter complex"/>
    <property type="evidence" value="ECO:0007669"/>
    <property type="project" value="InterPro"/>
</dbReference>
<keyword evidence="13" id="KW-1185">Reference proteome</keyword>
<feature type="transmembrane region" description="Helical" evidence="8">
    <location>
        <begin position="189"/>
        <end position="208"/>
    </location>
</feature>
<evidence type="ECO:0000256" key="1">
    <source>
        <dbReference type="ARBA" id="ARBA00004429"/>
    </source>
</evidence>
<dbReference type="PROSITE" id="PS50928">
    <property type="entry name" value="ABC_TM1"/>
    <property type="match status" value="1"/>
</dbReference>
<keyword evidence="5 8" id="KW-0812">Transmembrane</keyword>
<dbReference type="AlphaFoldDB" id="A0A272EWL1"/>
<keyword evidence="7 8" id="KW-0472">Membrane</keyword>
<dbReference type="GO" id="GO:0022857">
    <property type="term" value="F:transmembrane transporter activity"/>
    <property type="evidence" value="ECO:0007669"/>
    <property type="project" value="InterPro"/>
</dbReference>
<evidence type="ECO:0000256" key="5">
    <source>
        <dbReference type="ARBA" id="ARBA00022692"/>
    </source>
</evidence>
<comment type="caution">
    <text evidence="11">The sequence shown here is derived from an EMBL/GenBank/DDBJ whole genome shotgun (WGS) entry which is preliminary data.</text>
</comment>
<keyword evidence="3 8" id="KW-0813">Transport</keyword>
<dbReference type="NCBIfam" id="TIGR01726">
    <property type="entry name" value="HEQRo_perm_3TM"/>
    <property type="match status" value="1"/>
</dbReference>
<sequence>MIELQFLPILEQWPMLLKGAALTVGLTALTTLAGITLAIACAWTRAHGPLALRWIVGTYVELIRNTPFIVQLFFIFFGLPAAGVKLSPLTASLITLIVNLGAYATEIIRAGIEATPRGQVEAAQSLALSRLQIFLHVVLPPAFKKVWPALVSQITIVMLGSAVCGQISTEELSFATNLIQSRNFRAFEAYIIGTLMYLALAIALRRLLNWAGPRFLFGR</sequence>
<evidence type="ECO:0000313" key="12">
    <source>
        <dbReference type="Proteomes" id="UP000216107"/>
    </source>
</evidence>
<keyword evidence="4" id="KW-1003">Cell membrane</keyword>
<dbReference type="PANTHER" id="PTHR30614">
    <property type="entry name" value="MEMBRANE COMPONENT OF AMINO ACID ABC TRANSPORTER"/>
    <property type="match status" value="1"/>
</dbReference>
<feature type="transmembrane region" description="Helical" evidence="8">
    <location>
        <begin position="65"/>
        <end position="83"/>
    </location>
</feature>
<comment type="subcellular location">
    <subcellularLocation>
        <location evidence="1">Cell inner membrane</location>
        <topology evidence="1">Multi-pass membrane protein</topology>
    </subcellularLocation>
    <subcellularLocation>
        <location evidence="8">Cell membrane</location>
        <topology evidence="8">Multi-pass membrane protein</topology>
    </subcellularLocation>
</comment>
<feature type="transmembrane region" description="Helical" evidence="8">
    <location>
        <begin position="146"/>
        <end position="169"/>
    </location>
</feature>
<organism evidence="11 12">
    <name type="scientific">Candidatus Dactylopiibacterium carminicum</name>
    <dbReference type="NCBI Taxonomy" id="857335"/>
    <lineage>
        <taxon>Bacteria</taxon>
        <taxon>Pseudomonadati</taxon>
        <taxon>Pseudomonadota</taxon>
        <taxon>Betaproteobacteria</taxon>
        <taxon>Rhodocyclales</taxon>
        <taxon>Rhodocyclaceae</taxon>
        <taxon>Candidatus Dactylopiibacterium</taxon>
    </lineage>
</organism>
<keyword evidence="6 8" id="KW-1133">Transmembrane helix</keyword>
<feature type="transmembrane region" description="Helical" evidence="8">
    <location>
        <begin position="20"/>
        <end position="44"/>
    </location>
</feature>
<dbReference type="CDD" id="cd06261">
    <property type="entry name" value="TM_PBP2"/>
    <property type="match status" value="1"/>
</dbReference>